<dbReference type="OrthoDB" id="6606974at2759"/>
<accession>B4JEC0</accession>
<dbReference type="Proteomes" id="UP000001070">
    <property type="component" value="Unassembled WGS sequence"/>
</dbReference>
<gene>
    <name evidence="1" type="primary">Dgri\GH10396</name>
    <name evidence="1" type="ORF">Dgri_GH10396</name>
</gene>
<name>B4JEC0_DROGR</name>
<dbReference type="eggNOG" id="ENOG502SDM0">
    <property type="taxonomic scope" value="Eukaryota"/>
</dbReference>
<proteinExistence type="predicted"/>
<sequence length="281" mass="31525">MDKKRQKKQYERKLQATQAIWFPWYYHHYGFESHSNRHGGKTTPAGATDKSTAVTNKPNKDCFKTCPPGYELRPKDAVTCPPGYQLKGKTGVVSALRTCNDNALVLQLARLYVVSPERIVLLLAQPQLKESCAEIADVLDRIRGATSNCMLADDNIYAKLADGLKYYKEEVCDGGANKKRCACLTEAHSCFKDLRTDMIECEGPADWYEKRNANKVCQSFNDILDCYYTRGALLCGLEAAQQLRSFAADSMRRAMILSCDVNKRLPHVTDPMPSFSGLMPT</sequence>
<organism evidence="2">
    <name type="scientific">Drosophila grimshawi</name>
    <name type="common">Hawaiian fruit fly</name>
    <name type="synonym">Idiomyia grimshawi</name>
    <dbReference type="NCBI Taxonomy" id="7222"/>
    <lineage>
        <taxon>Eukaryota</taxon>
        <taxon>Metazoa</taxon>
        <taxon>Ecdysozoa</taxon>
        <taxon>Arthropoda</taxon>
        <taxon>Hexapoda</taxon>
        <taxon>Insecta</taxon>
        <taxon>Pterygota</taxon>
        <taxon>Neoptera</taxon>
        <taxon>Endopterygota</taxon>
        <taxon>Diptera</taxon>
        <taxon>Brachycera</taxon>
        <taxon>Muscomorpha</taxon>
        <taxon>Ephydroidea</taxon>
        <taxon>Drosophilidae</taxon>
        <taxon>Drosophila</taxon>
        <taxon>Hawaiian Drosophila</taxon>
    </lineage>
</organism>
<dbReference type="PhylomeDB" id="B4JEC0"/>
<dbReference type="HOGENOM" id="CLU_991333_0_0_1"/>
<protein>
    <submittedName>
        <fullName evidence="1">GH10396</fullName>
    </submittedName>
</protein>
<evidence type="ECO:0000313" key="2">
    <source>
        <dbReference type="Proteomes" id="UP000001070"/>
    </source>
</evidence>
<dbReference type="OMA" id="AIWFPWY"/>
<reference evidence="1 2" key="1">
    <citation type="journal article" date="2007" name="Nature">
        <title>Evolution of genes and genomes on the Drosophila phylogeny.</title>
        <authorList>
            <consortium name="Drosophila 12 Genomes Consortium"/>
            <person name="Clark A.G."/>
            <person name="Eisen M.B."/>
            <person name="Smith D.R."/>
            <person name="Bergman C.M."/>
            <person name="Oliver B."/>
            <person name="Markow T.A."/>
            <person name="Kaufman T.C."/>
            <person name="Kellis M."/>
            <person name="Gelbart W."/>
            <person name="Iyer V.N."/>
            <person name="Pollard D.A."/>
            <person name="Sackton T.B."/>
            <person name="Larracuente A.M."/>
            <person name="Singh N.D."/>
            <person name="Abad J.P."/>
            <person name="Abt D.N."/>
            <person name="Adryan B."/>
            <person name="Aguade M."/>
            <person name="Akashi H."/>
            <person name="Anderson W.W."/>
            <person name="Aquadro C.F."/>
            <person name="Ardell D.H."/>
            <person name="Arguello R."/>
            <person name="Artieri C.G."/>
            <person name="Barbash D.A."/>
            <person name="Barker D."/>
            <person name="Barsanti P."/>
            <person name="Batterham P."/>
            <person name="Batzoglou S."/>
            <person name="Begun D."/>
            <person name="Bhutkar A."/>
            <person name="Blanco E."/>
            <person name="Bosak S.A."/>
            <person name="Bradley R.K."/>
            <person name="Brand A.D."/>
            <person name="Brent M.R."/>
            <person name="Brooks A.N."/>
            <person name="Brown R.H."/>
            <person name="Butlin R.K."/>
            <person name="Caggese C."/>
            <person name="Calvi B.R."/>
            <person name="Bernardo de Carvalho A."/>
            <person name="Caspi A."/>
            <person name="Castrezana S."/>
            <person name="Celniker S.E."/>
            <person name="Chang J.L."/>
            <person name="Chapple C."/>
            <person name="Chatterji S."/>
            <person name="Chinwalla A."/>
            <person name="Civetta A."/>
            <person name="Clifton S.W."/>
            <person name="Comeron J.M."/>
            <person name="Costello J.C."/>
            <person name="Coyne J.A."/>
            <person name="Daub J."/>
            <person name="David R.G."/>
            <person name="Delcher A.L."/>
            <person name="Delehaunty K."/>
            <person name="Do C.B."/>
            <person name="Ebling H."/>
            <person name="Edwards K."/>
            <person name="Eickbush T."/>
            <person name="Evans J.D."/>
            <person name="Filipski A."/>
            <person name="Findeiss S."/>
            <person name="Freyhult E."/>
            <person name="Fulton L."/>
            <person name="Fulton R."/>
            <person name="Garcia A.C."/>
            <person name="Gardiner A."/>
            <person name="Garfield D.A."/>
            <person name="Garvin B.E."/>
            <person name="Gibson G."/>
            <person name="Gilbert D."/>
            <person name="Gnerre S."/>
            <person name="Godfrey J."/>
            <person name="Good R."/>
            <person name="Gotea V."/>
            <person name="Gravely B."/>
            <person name="Greenberg A.J."/>
            <person name="Griffiths-Jones S."/>
            <person name="Gross S."/>
            <person name="Guigo R."/>
            <person name="Gustafson E.A."/>
            <person name="Haerty W."/>
            <person name="Hahn M.W."/>
            <person name="Halligan D.L."/>
            <person name="Halpern A.L."/>
            <person name="Halter G.M."/>
            <person name="Han M.V."/>
            <person name="Heger A."/>
            <person name="Hillier L."/>
            <person name="Hinrichs A.S."/>
            <person name="Holmes I."/>
            <person name="Hoskins R.A."/>
            <person name="Hubisz M.J."/>
            <person name="Hultmark D."/>
            <person name="Huntley M.A."/>
            <person name="Jaffe D.B."/>
            <person name="Jagadeeshan S."/>
            <person name="Jeck W.R."/>
            <person name="Johnson J."/>
            <person name="Jones C.D."/>
            <person name="Jordan W.C."/>
            <person name="Karpen G.H."/>
            <person name="Kataoka E."/>
            <person name="Keightley P.D."/>
            <person name="Kheradpour P."/>
            <person name="Kirkness E.F."/>
            <person name="Koerich L.B."/>
            <person name="Kristiansen K."/>
            <person name="Kudrna D."/>
            <person name="Kulathinal R.J."/>
            <person name="Kumar S."/>
            <person name="Kwok R."/>
            <person name="Lander E."/>
            <person name="Langley C.H."/>
            <person name="Lapoint R."/>
            <person name="Lazzaro B.P."/>
            <person name="Lee S.J."/>
            <person name="Levesque L."/>
            <person name="Li R."/>
            <person name="Lin C.F."/>
            <person name="Lin M.F."/>
            <person name="Lindblad-Toh K."/>
            <person name="Llopart A."/>
            <person name="Long M."/>
            <person name="Low L."/>
            <person name="Lozovsky E."/>
            <person name="Lu J."/>
            <person name="Luo M."/>
            <person name="Machado C.A."/>
            <person name="Makalowski W."/>
            <person name="Marzo M."/>
            <person name="Matsuda M."/>
            <person name="Matzkin L."/>
            <person name="McAllister B."/>
            <person name="McBride C.S."/>
            <person name="McKernan B."/>
            <person name="McKernan K."/>
            <person name="Mendez-Lago M."/>
            <person name="Minx P."/>
            <person name="Mollenhauer M.U."/>
            <person name="Montooth K."/>
            <person name="Mount S.M."/>
            <person name="Mu X."/>
            <person name="Myers E."/>
            <person name="Negre B."/>
            <person name="Newfeld S."/>
            <person name="Nielsen R."/>
            <person name="Noor M.A."/>
            <person name="O'Grady P."/>
            <person name="Pachter L."/>
            <person name="Papaceit M."/>
            <person name="Parisi M.J."/>
            <person name="Parisi M."/>
            <person name="Parts L."/>
            <person name="Pedersen J.S."/>
            <person name="Pesole G."/>
            <person name="Phillippy A.M."/>
            <person name="Ponting C.P."/>
            <person name="Pop M."/>
            <person name="Porcelli D."/>
            <person name="Powell J.R."/>
            <person name="Prohaska S."/>
            <person name="Pruitt K."/>
            <person name="Puig M."/>
            <person name="Quesneville H."/>
            <person name="Ram K.R."/>
            <person name="Rand D."/>
            <person name="Rasmussen M.D."/>
            <person name="Reed L.K."/>
            <person name="Reenan R."/>
            <person name="Reily A."/>
            <person name="Remington K.A."/>
            <person name="Rieger T.T."/>
            <person name="Ritchie M.G."/>
            <person name="Robin C."/>
            <person name="Rogers Y.H."/>
            <person name="Rohde C."/>
            <person name="Rozas J."/>
            <person name="Rubenfield M.J."/>
            <person name="Ruiz A."/>
            <person name="Russo S."/>
            <person name="Salzberg S.L."/>
            <person name="Sanchez-Gracia A."/>
            <person name="Saranga D.J."/>
            <person name="Sato H."/>
            <person name="Schaeffer S.W."/>
            <person name="Schatz M.C."/>
            <person name="Schlenke T."/>
            <person name="Schwartz R."/>
            <person name="Segarra C."/>
            <person name="Singh R.S."/>
            <person name="Sirot L."/>
            <person name="Sirota M."/>
            <person name="Sisneros N.B."/>
            <person name="Smith C.D."/>
            <person name="Smith T.F."/>
            <person name="Spieth J."/>
            <person name="Stage D.E."/>
            <person name="Stark A."/>
            <person name="Stephan W."/>
            <person name="Strausberg R.L."/>
            <person name="Strempel S."/>
            <person name="Sturgill D."/>
            <person name="Sutton G."/>
            <person name="Sutton G.G."/>
            <person name="Tao W."/>
            <person name="Teichmann S."/>
            <person name="Tobari Y.N."/>
            <person name="Tomimura Y."/>
            <person name="Tsolas J.M."/>
            <person name="Valente V.L."/>
            <person name="Venter E."/>
            <person name="Venter J.C."/>
            <person name="Vicario S."/>
            <person name="Vieira F.G."/>
            <person name="Vilella A.J."/>
            <person name="Villasante A."/>
            <person name="Walenz B."/>
            <person name="Wang J."/>
            <person name="Wasserman M."/>
            <person name="Watts T."/>
            <person name="Wilson D."/>
            <person name="Wilson R.K."/>
            <person name="Wing R.A."/>
            <person name="Wolfner M.F."/>
            <person name="Wong A."/>
            <person name="Wong G.K."/>
            <person name="Wu C.I."/>
            <person name="Wu G."/>
            <person name="Yamamoto D."/>
            <person name="Yang H.P."/>
            <person name="Yang S.P."/>
            <person name="Yorke J.A."/>
            <person name="Yoshida K."/>
            <person name="Zdobnov E."/>
            <person name="Zhang P."/>
            <person name="Zhang Y."/>
            <person name="Zimin A.V."/>
            <person name="Baldwin J."/>
            <person name="Abdouelleil A."/>
            <person name="Abdulkadir J."/>
            <person name="Abebe A."/>
            <person name="Abera B."/>
            <person name="Abreu J."/>
            <person name="Acer S.C."/>
            <person name="Aftuck L."/>
            <person name="Alexander A."/>
            <person name="An P."/>
            <person name="Anderson E."/>
            <person name="Anderson S."/>
            <person name="Arachi H."/>
            <person name="Azer M."/>
            <person name="Bachantsang P."/>
            <person name="Barry A."/>
            <person name="Bayul T."/>
            <person name="Berlin A."/>
            <person name="Bessette D."/>
            <person name="Bloom T."/>
            <person name="Blye J."/>
            <person name="Boguslavskiy L."/>
            <person name="Bonnet C."/>
            <person name="Boukhgalter B."/>
            <person name="Bourzgui I."/>
            <person name="Brown A."/>
            <person name="Cahill P."/>
            <person name="Channer S."/>
            <person name="Cheshatsang Y."/>
            <person name="Chuda L."/>
            <person name="Citroen M."/>
            <person name="Collymore A."/>
            <person name="Cooke P."/>
            <person name="Costello M."/>
            <person name="D'Aco K."/>
            <person name="Daza R."/>
            <person name="De Haan G."/>
            <person name="DeGray S."/>
            <person name="DeMaso C."/>
            <person name="Dhargay N."/>
            <person name="Dooley K."/>
            <person name="Dooley E."/>
            <person name="Doricent M."/>
            <person name="Dorje P."/>
            <person name="Dorjee K."/>
            <person name="Dupes A."/>
            <person name="Elong R."/>
            <person name="Falk J."/>
            <person name="Farina A."/>
            <person name="Faro S."/>
            <person name="Ferguson D."/>
            <person name="Fisher S."/>
            <person name="Foley C.D."/>
            <person name="Franke A."/>
            <person name="Friedrich D."/>
            <person name="Gadbois L."/>
            <person name="Gearin G."/>
            <person name="Gearin C.R."/>
            <person name="Giannoukos G."/>
            <person name="Goode T."/>
            <person name="Graham J."/>
            <person name="Grandbois E."/>
            <person name="Grewal S."/>
            <person name="Gyaltsen K."/>
            <person name="Hafez N."/>
            <person name="Hagos B."/>
            <person name="Hall J."/>
            <person name="Henson C."/>
            <person name="Hollinger A."/>
            <person name="Honan T."/>
            <person name="Huard M.D."/>
            <person name="Hughes L."/>
            <person name="Hurhula B."/>
            <person name="Husby M.E."/>
            <person name="Kamat A."/>
            <person name="Kanga B."/>
            <person name="Kashin S."/>
            <person name="Khazanovich D."/>
            <person name="Kisner P."/>
            <person name="Lance K."/>
            <person name="Lara M."/>
            <person name="Lee W."/>
            <person name="Lennon N."/>
            <person name="Letendre F."/>
            <person name="LeVine R."/>
            <person name="Lipovsky A."/>
            <person name="Liu X."/>
            <person name="Liu J."/>
            <person name="Liu S."/>
            <person name="Lokyitsang T."/>
            <person name="Lokyitsang Y."/>
            <person name="Lubonja R."/>
            <person name="Lui A."/>
            <person name="MacDonald P."/>
            <person name="Magnisalis V."/>
            <person name="Maru K."/>
            <person name="Matthews C."/>
            <person name="McCusker W."/>
            <person name="McDonough S."/>
            <person name="Mehta T."/>
            <person name="Meldrim J."/>
            <person name="Meneus L."/>
            <person name="Mihai O."/>
            <person name="Mihalev A."/>
            <person name="Mihova T."/>
            <person name="Mittelman R."/>
            <person name="Mlenga V."/>
            <person name="Montmayeur A."/>
            <person name="Mulrain L."/>
            <person name="Navidi A."/>
            <person name="Naylor J."/>
            <person name="Negash T."/>
            <person name="Nguyen T."/>
            <person name="Nguyen N."/>
            <person name="Nicol R."/>
            <person name="Norbu C."/>
            <person name="Norbu N."/>
            <person name="Novod N."/>
            <person name="O'Neill B."/>
            <person name="Osman S."/>
            <person name="Markiewicz E."/>
            <person name="Oyono O.L."/>
            <person name="Patti C."/>
            <person name="Phunkhang P."/>
            <person name="Pierre F."/>
            <person name="Priest M."/>
            <person name="Raghuraman S."/>
            <person name="Rege F."/>
            <person name="Reyes R."/>
            <person name="Rise C."/>
            <person name="Rogov P."/>
            <person name="Ross K."/>
            <person name="Ryan E."/>
            <person name="Settipalli S."/>
            <person name="Shea T."/>
            <person name="Sherpa N."/>
            <person name="Shi L."/>
            <person name="Shih D."/>
            <person name="Sparrow T."/>
            <person name="Spaulding J."/>
            <person name="Stalker J."/>
            <person name="Stange-Thomann N."/>
            <person name="Stavropoulos S."/>
            <person name="Stone C."/>
            <person name="Strader C."/>
            <person name="Tesfaye S."/>
            <person name="Thomson T."/>
            <person name="Thoulutsang Y."/>
            <person name="Thoulutsang D."/>
            <person name="Topham K."/>
            <person name="Topping I."/>
            <person name="Tsamla T."/>
            <person name="Vassiliev H."/>
            <person name="Vo A."/>
            <person name="Wangchuk T."/>
            <person name="Wangdi T."/>
            <person name="Weiand M."/>
            <person name="Wilkinson J."/>
            <person name="Wilson A."/>
            <person name="Yadav S."/>
            <person name="Young G."/>
            <person name="Yu Q."/>
            <person name="Zembek L."/>
            <person name="Zhong D."/>
            <person name="Zimmer A."/>
            <person name="Zwirko Z."/>
            <person name="Jaffe D.B."/>
            <person name="Alvarez P."/>
            <person name="Brockman W."/>
            <person name="Butler J."/>
            <person name="Chin C."/>
            <person name="Gnerre S."/>
            <person name="Grabherr M."/>
            <person name="Kleber M."/>
            <person name="Mauceli E."/>
            <person name="MacCallum I."/>
        </authorList>
    </citation>
    <scope>NUCLEOTIDE SEQUENCE [LARGE SCALE GENOMIC DNA]</scope>
    <source>
        <strain evidence="2">Tucson 15287-2541.00</strain>
    </source>
</reference>
<dbReference type="InParanoid" id="B4JEC0"/>
<keyword evidence="2" id="KW-1185">Reference proteome</keyword>
<dbReference type="AlphaFoldDB" id="B4JEC0"/>
<dbReference type="EMBL" id="CH916368">
    <property type="protein sequence ID" value="EDW03640.1"/>
    <property type="molecule type" value="Genomic_DNA"/>
</dbReference>
<evidence type="ECO:0000313" key="1">
    <source>
        <dbReference type="EMBL" id="EDW03640.1"/>
    </source>
</evidence>